<dbReference type="PANTHER" id="PTHR36456:SF1">
    <property type="entry name" value="UPF0232 PROTEIN SCO3875"/>
    <property type="match status" value="1"/>
</dbReference>
<dbReference type="AlphaFoldDB" id="A0A517T3A0"/>
<dbReference type="RefSeq" id="WP_197439828.1">
    <property type="nucleotide sequence ID" value="NZ_CP036316.1"/>
</dbReference>
<proteinExistence type="predicted"/>
<dbReference type="Pfam" id="PF05258">
    <property type="entry name" value="DciA"/>
    <property type="match status" value="1"/>
</dbReference>
<dbReference type="InterPro" id="IPR007922">
    <property type="entry name" value="DciA-like"/>
</dbReference>
<evidence type="ECO:0000313" key="1">
    <source>
        <dbReference type="EMBL" id="QDT62811.1"/>
    </source>
</evidence>
<gene>
    <name evidence="1" type="ORF">V22_00090</name>
</gene>
<sequence>MKRSFGNIPASLGDALNRLIQTKGIARPQANAQLVDAWKNVVEERIAEHTRVFGLHRGMLQVGVFSASLLHELVSFHQSMIEAELAEKYPDLHIQGVKFKLRSDLRSTSK</sequence>
<keyword evidence="2" id="KW-1185">Reference proteome</keyword>
<protein>
    <recommendedName>
        <fullName evidence="3">DUF721 domain-containing protein</fullName>
    </recommendedName>
</protein>
<evidence type="ECO:0008006" key="3">
    <source>
        <dbReference type="Google" id="ProtNLM"/>
    </source>
</evidence>
<reference evidence="1 2" key="1">
    <citation type="submission" date="2019-02" db="EMBL/GenBank/DDBJ databases">
        <title>Deep-cultivation of Planctomycetes and their phenomic and genomic characterization uncovers novel biology.</title>
        <authorList>
            <person name="Wiegand S."/>
            <person name="Jogler M."/>
            <person name="Boedeker C."/>
            <person name="Pinto D."/>
            <person name="Vollmers J."/>
            <person name="Rivas-Marin E."/>
            <person name="Kohn T."/>
            <person name="Peeters S.H."/>
            <person name="Heuer A."/>
            <person name="Rast P."/>
            <person name="Oberbeckmann S."/>
            <person name="Bunk B."/>
            <person name="Jeske O."/>
            <person name="Meyerdierks A."/>
            <person name="Storesund J.E."/>
            <person name="Kallscheuer N."/>
            <person name="Luecker S."/>
            <person name="Lage O.M."/>
            <person name="Pohl T."/>
            <person name="Merkel B.J."/>
            <person name="Hornburger P."/>
            <person name="Mueller R.-W."/>
            <person name="Bruemmer F."/>
            <person name="Labrenz M."/>
            <person name="Spormann A.M."/>
            <person name="Op den Camp H."/>
            <person name="Overmann J."/>
            <person name="Amann R."/>
            <person name="Jetten M.S.M."/>
            <person name="Mascher T."/>
            <person name="Medema M.H."/>
            <person name="Devos D.P."/>
            <person name="Kaster A.-K."/>
            <person name="Ovreas L."/>
            <person name="Rohde M."/>
            <person name="Galperin M.Y."/>
            <person name="Jogler C."/>
        </authorList>
    </citation>
    <scope>NUCLEOTIDE SEQUENCE [LARGE SCALE GENOMIC DNA]</scope>
    <source>
        <strain evidence="1 2">V22</strain>
    </source>
</reference>
<dbReference type="PANTHER" id="PTHR36456">
    <property type="entry name" value="UPF0232 PROTEIN SCO3875"/>
    <property type="match status" value="1"/>
</dbReference>
<organism evidence="1 2">
    <name type="scientific">Calycomorphotria hydatis</name>
    <dbReference type="NCBI Taxonomy" id="2528027"/>
    <lineage>
        <taxon>Bacteria</taxon>
        <taxon>Pseudomonadati</taxon>
        <taxon>Planctomycetota</taxon>
        <taxon>Planctomycetia</taxon>
        <taxon>Planctomycetales</taxon>
        <taxon>Planctomycetaceae</taxon>
        <taxon>Calycomorphotria</taxon>
    </lineage>
</organism>
<dbReference type="KEGG" id="chya:V22_00090"/>
<accession>A0A517T3A0</accession>
<name>A0A517T3A0_9PLAN</name>
<dbReference type="EMBL" id="CP036316">
    <property type="protein sequence ID" value="QDT62811.1"/>
    <property type="molecule type" value="Genomic_DNA"/>
</dbReference>
<dbReference type="Proteomes" id="UP000319976">
    <property type="component" value="Chromosome"/>
</dbReference>
<evidence type="ECO:0000313" key="2">
    <source>
        <dbReference type="Proteomes" id="UP000319976"/>
    </source>
</evidence>